<name>A0A2U1JZL8_9BACI</name>
<keyword evidence="7" id="KW-1185">Reference proteome</keyword>
<dbReference type="InterPro" id="IPR002328">
    <property type="entry name" value="ADH_Zn_CS"/>
</dbReference>
<dbReference type="InterPro" id="IPR036291">
    <property type="entry name" value="NAD(P)-bd_dom_sf"/>
</dbReference>
<dbReference type="AlphaFoldDB" id="A0A2U1JZL8"/>
<dbReference type="EMBL" id="QCZG01000022">
    <property type="protein sequence ID" value="PWA10394.1"/>
    <property type="molecule type" value="Genomic_DNA"/>
</dbReference>
<evidence type="ECO:0000256" key="3">
    <source>
        <dbReference type="ARBA" id="ARBA00023002"/>
    </source>
</evidence>
<dbReference type="GO" id="GO:0016491">
    <property type="term" value="F:oxidoreductase activity"/>
    <property type="evidence" value="ECO:0007669"/>
    <property type="project" value="UniProtKB-KW"/>
</dbReference>
<keyword evidence="1 4" id="KW-0479">Metal-binding</keyword>
<dbReference type="InterPro" id="IPR020843">
    <property type="entry name" value="ER"/>
</dbReference>
<evidence type="ECO:0000259" key="5">
    <source>
        <dbReference type="SMART" id="SM00829"/>
    </source>
</evidence>
<dbReference type="Pfam" id="PF08240">
    <property type="entry name" value="ADH_N"/>
    <property type="match status" value="1"/>
</dbReference>
<dbReference type="SUPFAM" id="SSF51735">
    <property type="entry name" value="NAD(P)-binding Rossmann-fold domains"/>
    <property type="match status" value="1"/>
</dbReference>
<evidence type="ECO:0000256" key="2">
    <source>
        <dbReference type="ARBA" id="ARBA00022833"/>
    </source>
</evidence>
<proteinExistence type="inferred from homology"/>
<keyword evidence="2 4" id="KW-0862">Zinc</keyword>
<dbReference type="InterPro" id="IPR013154">
    <property type="entry name" value="ADH-like_N"/>
</dbReference>
<dbReference type="PROSITE" id="PS00059">
    <property type="entry name" value="ADH_ZINC"/>
    <property type="match status" value="1"/>
</dbReference>
<keyword evidence="3" id="KW-0560">Oxidoreductase</keyword>
<evidence type="ECO:0000313" key="6">
    <source>
        <dbReference type="EMBL" id="PWA10394.1"/>
    </source>
</evidence>
<feature type="domain" description="Enoyl reductase (ER)" evidence="5">
    <location>
        <begin position="4"/>
        <end position="347"/>
    </location>
</feature>
<comment type="similarity">
    <text evidence="4">Belongs to the zinc-containing alcohol dehydrogenase family.</text>
</comment>
<dbReference type="Proteomes" id="UP000245998">
    <property type="component" value="Unassembled WGS sequence"/>
</dbReference>
<dbReference type="SUPFAM" id="SSF50129">
    <property type="entry name" value="GroES-like"/>
    <property type="match status" value="1"/>
</dbReference>
<dbReference type="Gene3D" id="3.90.180.10">
    <property type="entry name" value="Medium-chain alcohol dehydrogenases, catalytic domain"/>
    <property type="match status" value="1"/>
</dbReference>
<evidence type="ECO:0000256" key="1">
    <source>
        <dbReference type="ARBA" id="ARBA00022723"/>
    </source>
</evidence>
<dbReference type="CDD" id="cd08260">
    <property type="entry name" value="Zn_ADH6"/>
    <property type="match status" value="1"/>
</dbReference>
<dbReference type="Pfam" id="PF00107">
    <property type="entry name" value="ADH_zinc_N"/>
    <property type="match status" value="1"/>
</dbReference>
<accession>A0A2U1JZL8</accession>
<dbReference type="InterPro" id="IPR011032">
    <property type="entry name" value="GroES-like_sf"/>
</dbReference>
<dbReference type="PANTHER" id="PTHR43401">
    <property type="entry name" value="L-THREONINE 3-DEHYDROGENASE"/>
    <property type="match status" value="1"/>
</dbReference>
<evidence type="ECO:0000256" key="4">
    <source>
        <dbReference type="RuleBase" id="RU361277"/>
    </source>
</evidence>
<protein>
    <submittedName>
        <fullName evidence="6">Alcohol dehydrogenase</fullName>
    </submittedName>
</protein>
<dbReference type="GO" id="GO:0008270">
    <property type="term" value="F:zinc ion binding"/>
    <property type="evidence" value="ECO:0007669"/>
    <property type="project" value="InterPro"/>
</dbReference>
<dbReference type="PANTHER" id="PTHR43401:SF5">
    <property type="entry name" value="ALCOHOL DEHYDROGENASE-RELATED"/>
    <property type="match status" value="1"/>
</dbReference>
<dbReference type="OrthoDB" id="9806940at2"/>
<dbReference type="SMART" id="SM00829">
    <property type="entry name" value="PKS_ER"/>
    <property type="match status" value="1"/>
</dbReference>
<dbReference type="InterPro" id="IPR013149">
    <property type="entry name" value="ADH-like_C"/>
</dbReference>
<sequence length="350" mass="37505">MKAAVMEQLKEPLVVRNVEDPTIDDNGAIVRVKANGICRSDWHAWMGDLSWIGLTLEMPWVMGHEFTGVVEEVGKNIKNFKKGDRVIIPFSQGDGTCEQCLSGHHNICDNLVMPGFAYWGGYGEYSAIPNADLNMVKLPDEVGFEEGASVGCRFMTSFHAVTEQANVKPGEWVAVYGQGGIGLAATHIANAAGANVIAIDIGQDKLDFAKKVGAAVTINSKDTNASEAVQEITKGGAHVSIDALGIQETILNSVLSLRKRGRHIQIGLTSSDQQGMTALPTDVITAKELQFIGSFGMQAPNYPSMLQMIGAGKLDPGQLVTNRVSIEEASGIIEGMGDYNTLGVTVVNKW</sequence>
<comment type="caution">
    <text evidence="6">The sequence shown here is derived from an EMBL/GenBank/DDBJ whole genome shotgun (WGS) entry which is preliminary data.</text>
</comment>
<dbReference type="RefSeq" id="WP_116554993.1">
    <property type="nucleotide sequence ID" value="NZ_QCZG01000022.1"/>
</dbReference>
<reference evidence="6 7" key="1">
    <citation type="submission" date="2018-04" db="EMBL/GenBank/DDBJ databases">
        <title>Camelliibacillus theae gen. nov., sp. nov., isolated from Pu'er tea.</title>
        <authorList>
            <person name="Niu L."/>
        </authorList>
    </citation>
    <scope>NUCLEOTIDE SEQUENCE [LARGE SCALE GENOMIC DNA]</scope>
    <source>
        <strain evidence="6 7">T8</strain>
    </source>
</reference>
<dbReference type="InterPro" id="IPR050129">
    <property type="entry name" value="Zn_alcohol_dh"/>
</dbReference>
<evidence type="ECO:0000313" key="7">
    <source>
        <dbReference type="Proteomes" id="UP000245998"/>
    </source>
</evidence>
<comment type="cofactor">
    <cofactor evidence="4">
        <name>Zn(2+)</name>
        <dbReference type="ChEBI" id="CHEBI:29105"/>
    </cofactor>
</comment>
<organism evidence="6 7">
    <name type="scientific">Pueribacillus theae</name>
    <dbReference type="NCBI Taxonomy" id="2171751"/>
    <lineage>
        <taxon>Bacteria</taxon>
        <taxon>Bacillati</taxon>
        <taxon>Bacillota</taxon>
        <taxon>Bacilli</taxon>
        <taxon>Bacillales</taxon>
        <taxon>Bacillaceae</taxon>
        <taxon>Pueribacillus</taxon>
    </lineage>
</organism>
<gene>
    <name evidence="6" type="ORF">DCC39_11210</name>
</gene>